<dbReference type="EMBL" id="JYDL01000041">
    <property type="protein sequence ID" value="KRX21173.1"/>
    <property type="molecule type" value="Genomic_DNA"/>
</dbReference>
<name>A0A0V0S409_9BILA</name>
<dbReference type="AlphaFoldDB" id="A0A0V0S409"/>
<accession>A0A0V0S409</accession>
<evidence type="ECO:0000313" key="2">
    <source>
        <dbReference type="Proteomes" id="UP000054630"/>
    </source>
</evidence>
<dbReference type="OrthoDB" id="10493279at2759"/>
<comment type="caution">
    <text evidence="1">The sequence shown here is derived from an EMBL/GenBank/DDBJ whole genome shotgun (WGS) entry which is preliminary data.</text>
</comment>
<proteinExistence type="predicted"/>
<dbReference type="Proteomes" id="UP000054630">
    <property type="component" value="Unassembled WGS sequence"/>
</dbReference>
<keyword evidence="2" id="KW-1185">Reference proteome</keyword>
<evidence type="ECO:0000313" key="1">
    <source>
        <dbReference type="EMBL" id="KRX21173.1"/>
    </source>
</evidence>
<protein>
    <submittedName>
        <fullName evidence="1">Uncharacterized protein</fullName>
    </submittedName>
</protein>
<sequence length="150" mass="17315">MTLNTFSTLELSFKLKSQGITKSISNSQDSKKDAMAQKNPQLCWIQKHAEEICNALFGPLNRVPVEQAWKDFLNRIVTDGHLWNRVNCAFSARTFQDHVASFHVIDVYKQCVKLKRVRHPSFNIIHGKLKIIHCEFFKNALPGIDLEMEM</sequence>
<gene>
    <name evidence="1" type="ORF">T07_8188</name>
</gene>
<organism evidence="1 2">
    <name type="scientific">Trichinella nelsoni</name>
    <dbReference type="NCBI Taxonomy" id="6336"/>
    <lineage>
        <taxon>Eukaryota</taxon>
        <taxon>Metazoa</taxon>
        <taxon>Ecdysozoa</taxon>
        <taxon>Nematoda</taxon>
        <taxon>Enoplea</taxon>
        <taxon>Dorylaimia</taxon>
        <taxon>Trichinellida</taxon>
        <taxon>Trichinellidae</taxon>
        <taxon>Trichinella</taxon>
    </lineage>
</organism>
<reference evidence="1 2" key="1">
    <citation type="submission" date="2015-01" db="EMBL/GenBank/DDBJ databases">
        <title>Evolution of Trichinella species and genotypes.</title>
        <authorList>
            <person name="Korhonen P.K."/>
            <person name="Edoardo P."/>
            <person name="Giuseppe L.R."/>
            <person name="Gasser R.B."/>
        </authorList>
    </citation>
    <scope>NUCLEOTIDE SEQUENCE [LARGE SCALE GENOMIC DNA]</scope>
    <source>
        <strain evidence="1">ISS37</strain>
    </source>
</reference>